<evidence type="ECO:0000313" key="1">
    <source>
        <dbReference type="EMBL" id="CAB4141021.1"/>
    </source>
</evidence>
<name>A0A6J5M497_9CAUD</name>
<accession>A0A6J5M497</accession>
<organism evidence="1">
    <name type="scientific">uncultured Caudovirales phage</name>
    <dbReference type="NCBI Taxonomy" id="2100421"/>
    <lineage>
        <taxon>Viruses</taxon>
        <taxon>Duplodnaviria</taxon>
        <taxon>Heunggongvirae</taxon>
        <taxon>Uroviricota</taxon>
        <taxon>Caudoviricetes</taxon>
        <taxon>Peduoviridae</taxon>
        <taxon>Maltschvirus</taxon>
        <taxon>Maltschvirus maltsch</taxon>
    </lineage>
</organism>
<dbReference type="EMBL" id="LR796386">
    <property type="protein sequence ID" value="CAB4141021.1"/>
    <property type="molecule type" value="Genomic_DNA"/>
</dbReference>
<proteinExistence type="predicted"/>
<sequence>MKDEFLFSIDAFKPETLPMSRLAEYLAALANLMGNKESVHFDRVKKGSAALRSYVDKPAVLKVRERIHKAKTGSEESEIKEAYDRLNVLLEKDNAKAKMTNAEGAEILIFPGRDREKAAFQQLVQQATSFDGRVMGIKGVDRTKHVTVVLSDDTPFSCECNEDTARQLKEFLFESVLRLHGMAKYSRDKSGAWKMEHFKITAHEEIDNSPLLDAVQKLRGIRGGDWSKSVDPFADLQRLRHGDDTIA</sequence>
<gene>
    <name evidence="1" type="ORF">UFOVP413_5</name>
</gene>
<reference evidence="1" key="1">
    <citation type="submission" date="2020-04" db="EMBL/GenBank/DDBJ databases">
        <authorList>
            <person name="Chiriac C."/>
            <person name="Salcher M."/>
            <person name="Ghai R."/>
            <person name="Kavagutti S V."/>
        </authorList>
    </citation>
    <scope>NUCLEOTIDE SEQUENCE</scope>
</reference>
<protein>
    <submittedName>
        <fullName evidence="1">Uncharacterized protein</fullName>
    </submittedName>
</protein>